<comment type="caution">
    <text evidence="1">The sequence shown here is derived from an EMBL/GenBank/DDBJ whole genome shotgun (WGS) entry which is preliminary data.</text>
</comment>
<dbReference type="Proteomes" id="UP000198900">
    <property type="component" value="Unassembled WGS sequence"/>
</dbReference>
<gene>
    <name evidence="1" type="ORF">SAMN04487926_118121</name>
</gene>
<name>A0A7Z7FKR3_9BURK</name>
<organism evidence="1 2">
    <name type="scientific">Paraburkholderia steynii</name>
    <dbReference type="NCBI Taxonomy" id="1245441"/>
    <lineage>
        <taxon>Bacteria</taxon>
        <taxon>Pseudomonadati</taxon>
        <taxon>Pseudomonadota</taxon>
        <taxon>Betaproteobacteria</taxon>
        <taxon>Burkholderiales</taxon>
        <taxon>Burkholderiaceae</taxon>
        <taxon>Paraburkholderia</taxon>
    </lineage>
</organism>
<dbReference type="AlphaFoldDB" id="A0A7Z7FKR3"/>
<dbReference type="EMBL" id="FNDI01000018">
    <property type="protein sequence ID" value="SDI51775.1"/>
    <property type="molecule type" value="Genomic_DNA"/>
</dbReference>
<evidence type="ECO:0000313" key="1">
    <source>
        <dbReference type="EMBL" id="SDI51775.1"/>
    </source>
</evidence>
<protein>
    <submittedName>
        <fullName evidence="1">Uncharacterized protein</fullName>
    </submittedName>
</protein>
<proteinExistence type="predicted"/>
<evidence type="ECO:0000313" key="2">
    <source>
        <dbReference type="Proteomes" id="UP000198900"/>
    </source>
</evidence>
<sequence>MLAPRQRRSGPVWARIPVCTQQSVLADNKNIVNAPPAKIEPARPHRRKRAQFAKTNPLRNGGAIHNGSRRTLLGRRWRAARRPFLAPLKQEFLRQICMRGGDAWYP</sequence>
<accession>A0A7Z7FKR3</accession>
<keyword evidence="2" id="KW-1185">Reference proteome</keyword>
<reference evidence="1" key="1">
    <citation type="submission" date="2016-10" db="EMBL/GenBank/DDBJ databases">
        <authorList>
            <person name="Varghese N."/>
            <person name="Submissions S."/>
        </authorList>
    </citation>
    <scope>NUCLEOTIDE SEQUENCE [LARGE SCALE GENOMIC DNA]</scope>
    <source>
        <strain evidence="1">YR281</strain>
    </source>
</reference>